<dbReference type="EMBL" id="QJSY01000002">
    <property type="protein sequence ID" value="PYE60821.1"/>
    <property type="molecule type" value="Genomic_DNA"/>
</dbReference>
<dbReference type="Proteomes" id="UP000247584">
    <property type="component" value="Unassembled WGS sequence"/>
</dbReference>
<protein>
    <submittedName>
        <fullName evidence="1">Uncharacterized protein YecE (DUF72 family)</fullName>
    </submittedName>
</protein>
<organism evidence="1 2">
    <name type="scientific">Shewanella chilikensis</name>
    <dbReference type="NCBI Taxonomy" id="558541"/>
    <lineage>
        <taxon>Bacteria</taxon>
        <taxon>Pseudomonadati</taxon>
        <taxon>Pseudomonadota</taxon>
        <taxon>Gammaproteobacteria</taxon>
        <taxon>Alteromonadales</taxon>
        <taxon>Shewanellaceae</taxon>
        <taxon>Shewanella</taxon>
    </lineage>
</organism>
<gene>
    <name evidence="1" type="ORF">C8J23_102156</name>
</gene>
<proteinExistence type="predicted"/>
<evidence type="ECO:0000313" key="1">
    <source>
        <dbReference type="EMBL" id="PYE60821.1"/>
    </source>
</evidence>
<dbReference type="PANTHER" id="PTHR30348">
    <property type="entry name" value="UNCHARACTERIZED PROTEIN YECE"/>
    <property type="match status" value="1"/>
</dbReference>
<evidence type="ECO:0000313" key="2">
    <source>
        <dbReference type="Proteomes" id="UP000247584"/>
    </source>
</evidence>
<name>A0ABX5PT13_9GAMM</name>
<dbReference type="SUPFAM" id="SSF117396">
    <property type="entry name" value="TM1631-like"/>
    <property type="match status" value="1"/>
</dbReference>
<comment type="caution">
    <text evidence="1">The sequence shown here is derived from an EMBL/GenBank/DDBJ whole genome shotgun (WGS) entry which is preliminary data.</text>
</comment>
<sequence>MTEPVVSGQQQIPELKLGLAMWSHNQWQQSLYGKGTPQAERLARYAEVFNTVEGNTSFYATPSANSVSNWRDAVGEDFRFTFKLPQEITHKLQLRHCNDELRQFLQVMSPLFAKTGLWKIQLPGYFGPEALGALDAFLGKLPTELPLGVEVRHPAFFAKGEAERQLNRLLLRRSVNRIIMDTRPVFAAPPNSAAVIDAHEKKPKVPVHAIATGRYPTVRFIGHPELEANQGFFKPWLDKLCQWLEEERQPYLFIHTPDNALAPELAICLYRLLSGRWQAKHGQPLPVLQMPQDARNHNKQLGLEL</sequence>
<keyword evidence="2" id="KW-1185">Reference proteome</keyword>
<dbReference type="InterPro" id="IPR002763">
    <property type="entry name" value="DUF72"/>
</dbReference>
<dbReference type="PANTHER" id="PTHR30348:SF9">
    <property type="entry name" value="UPF0759 PROTEIN YECE"/>
    <property type="match status" value="1"/>
</dbReference>
<reference evidence="1 2" key="1">
    <citation type="submission" date="2018-06" db="EMBL/GenBank/DDBJ databases">
        <title>Genomic Encyclopedia of Type Strains, Phase III (KMG-III): the genomes of soil and plant-associated and newly described type strains.</title>
        <authorList>
            <person name="Whitman W."/>
        </authorList>
    </citation>
    <scope>NUCLEOTIDE SEQUENCE [LARGE SCALE GENOMIC DNA]</scope>
    <source>
        <strain evidence="1 2">JC5</strain>
    </source>
</reference>
<accession>A0ABX5PT13</accession>
<dbReference type="Gene3D" id="3.20.20.410">
    <property type="entry name" value="Protein of unknown function UPF0759"/>
    <property type="match status" value="1"/>
</dbReference>
<dbReference type="Pfam" id="PF01904">
    <property type="entry name" value="DUF72"/>
    <property type="match status" value="1"/>
</dbReference>
<dbReference type="InterPro" id="IPR036520">
    <property type="entry name" value="UPF0759_sf"/>
</dbReference>